<accession>A0AAX1ZJB0</accession>
<gene>
    <name evidence="1" type="ORF">EJ062_17525</name>
</gene>
<protein>
    <submittedName>
        <fullName evidence="1">OmpW family protein</fullName>
    </submittedName>
</protein>
<evidence type="ECO:0000313" key="2">
    <source>
        <dbReference type="Proteomes" id="UP000268239"/>
    </source>
</evidence>
<dbReference type="EMBL" id="RXLU01000123">
    <property type="protein sequence ID" value="RTQ69603.1"/>
    <property type="molecule type" value="Genomic_DNA"/>
</dbReference>
<reference evidence="1 2" key="1">
    <citation type="submission" date="2018-12" db="EMBL/GenBank/DDBJ databases">
        <title>Draft Genome Sequences Human Pathogenic Acinetobacter baumannii Strains.</title>
        <authorList>
            <person name="Madhi M."/>
            <person name="Ronco T."/>
            <person name="Olsen R.H."/>
            <person name="Hassani A."/>
        </authorList>
    </citation>
    <scope>NUCLEOTIDE SEQUENCE [LARGE SCALE GENOMIC DNA]</scope>
    <source>
        <strain evidence="1 2">AB3</strain>
    </source>
</reference>
<feature type="non-terminal residue" evidence="1">
    <location>
        <position position="29"/>
    </location>
</feature>
<dbReference type="AlphaFoldDB" id="A0AAX1ZJB0"/>
<evidence type="ECO:0000313" key="1">
    <source>
        <dbReference type="EMBL" id="RTQ69603.1"/>
    </source>
</evidence>
<sequence>MFIININKVGDIKVFKKALVIALMGVSSF</sequence>
<name>A0AAX1ZJB0_ACIBA</name>
<comment type="caution">
    <text evidence="1">The sequence shown here is derived from an EMBL/GenBank/DDBJ whole genome shotgun (WGS) entry which is preliminary data.</text>
</comment>
<proteinExistence type="predicted"/>
<organism evidence="1 2">
    <name type="scientific">Acinetobacter baumannii</name>
    <dbReference type="NCBI Taxonomy" id="470"/>
    <lineage>
        <taxon>Bacteria</taxon>
        <taxon>Pseudomonadati</taxon>
        <taxon>Pseudomonadota</taxon>
        <taxon>Gammaproteobacteria</taxon>
        <taxon>Moraxellales</taxon>
        <taxon>Moraxellaceae</taxon>
        <taxon>Acinetobacter</taxon>
        <taxon>Acinetobacter calcoaceticus/baumannii complex</taxon>
    </lineage>
</organism>
<dbReference type="Proteomes" id="UP000268239">
    <property type="component" value="Unassembled WGS sequence"/>
</dbReference>